<reference evidence="2 3" key="1">
    <citation type="journal article" date="2021" name="Nat. Commun.">
        <title>Genetic determinants of endophytism in the Arabidopsis root mycobiome.</title>
        <authorList>
            <person name="Mesny F."/>
            <person name="Miyauchi S."/>
            <person name="Thiergart T."/>
            <person name="Pickel B."/>
            <person name="Atanasova L."/>
            <person name="Karlsson M."/>
            <person name="Huettel B."/>
            <person name="Barry K.W."/>
            <person name="Haridas S."/>
            <person name="Chen C."/>
            <person name="Bauer D."/>
            <person name="Andreopoulos W."/>
            <person name="Pangilinan J."/>
            <person name="LaButti K."/>
            <person name="Riley R."/>
            <person name="Lipzen A."/>
            <person name="Clum A."/>
            <person name="Drula E."/>
            <person name="Henrissat B."/>
            <person name="Kohler A."/>
            <person name="Grigoriev I.V."/>
            <person name="Martin F.M."/>
            <person name="Hacquard S."/>
        </authorList>
    </citation>
    <scope>NUCLEOTIDE SEQUENCE [LARGE SCALE GENOMIC DNA]</scope>
    <source>
        <strain evidence="2 3">MPI-SDFR-AT-0080</strain>
    </source>
</reference>
<dbReference type="EMBL" id="JAGTJR010000095">
    <property type="protein sequence ID" value="KAH7011998.1"/>
    <property type="molecule type" value="Genomic_DNA"/>
</dbReference>
<feature type="region of interest" description="Disordered" evidence="1">
    <location>
        <begin position="49"/>
        <end position="101"/>
    </location>
</feature>
<accession>A0ABQ8FQA8</accession>
<dbReference type="Proteomes" id="UP000774617">
    <property type="component" value="Unassembled WGS sequence"/>
</dbReference>
<feature type="region of interest" description="Disordered" evidence="1">
    <location>
        <begin position="398"/>
        <end position="429"/>
    </location>
</feature>
<feature type="compositionally biased region" description="Polar residues" evidence="1">
    <location>
        <begin position="90"/>
        <end position="100"/>
    </location>
</feature>
<proteinExistence type="predicted"/>
<sequence length="468" mass="52572">MVEDQCLSELAKLFELLPSITPSYVIAKGWKEHVQNFFRQGTEEDYFKFKPDSFRSDPLPSPTSTPASPPASPPVRRPRSSSVTSPPDIPSSSVHTSTTLHGDKSLVSDTITFIPWQEHNSPPRKKPKAPSTVDKAVDSLEPVANFDTLCATVWETTPTFSSRSGPSSRYEILGKAINGLSGRVHITGCHDRIFLLFVSHVVDEQEDDIRMAQDPGVYNPRSAAMERAAKLMSVEHRKVSEMIKTSNRYLHLLTNGPGFLFDIREGKKKLWERELHLKEIDEAGELARRRWENNRGKEFERNFLASKVIIDGLVLSGWTYSSLAAAKTRLIVRLKEWVDVEELERGKVQMRSIPMDNGENHHEDQQNGQRHVDLNAREVRSIDTIHMASGASPRIMPHARTSAQASNAGHQGGGPDQISVRSPSNLQPLPRAREGLRCTIQHMLDIPPTYLQRNSIRPKLSLNLDKAH</sequence>
<evidence type="ECO:0000313" key="2">
    <source>
        <dbReference type="EMBL" id="KAH7011998.1"/>
    </source>
</evidence>
<comment type="caution">
    <text evidence="2">The sequence shown here is derived from an EMBL/GenBank/DDBJ whole genome shotgun (WGS) entry which is preliminary data.</text>
</comment>
<organism evidence="2 3">
    <name type="scientific">Macrophomina phaseolina</name>
    <dbReference type="NCBI Taxonomy" id="35725"/>
    <lineage>
        <taxon>Eukaryota</taxon>
        <taxon>Fungi</taxon>
        <taxon>Dikarya</taxon>
        <taxon>Ascomycota</taxon>
        <taxon>Pezizomycotina</taxon>
        <taxon>Dothideomycetes</taxon>
        <taxon>Dothideomycetes incertae sedis</taxon>
        <taxon>Botryosphaeriales</taxon>
        <taxon>Botryosphaeriaceae</taxon>
        <taxon>Macrophomina</taxon>
    </lineage>
</organism>
<keyword evidence="3" id="KW-1185">Reference proteome</keyword>
<gene>
    <name evidence="2" type="ORF">B0J12DRAFT_462224</name>
</gene>
<protein>
    <submittedName>
        <fullName evidence="2">Uncharacterized protein</fullName>
    </submittedName>
</protein>
<evidence type="ECO:0000313" key="3">
    <source>
        <dbReference type="Proteomes" id="UP000774617"/>
    </source>
</evidence>
<evidence type="ECO:0000256" key="1">
    <source>
        <dbReference type="SAM" id="MobiDB-lite"/>
    </source>
</evidence>
<name>A0ABQ8FQA8_9PEZI</name>
<feature type="compositionally biased region" description="Pro residues" evidence="1">
    <location>
        <begin position="59"/>
        <end position="75"/>
    </location>
</feature>